<comment type="caution">
    <text evidence="3">The sequence shown here is derived from an EMBL/GenBank/DDBJ whole genome shotgun (WGS) entry which is preliminary data.</text>
</comment>
<dbReference type="Gene3D" id="3.40.50.12090">
    <property type="match status" value="2"/>
</dbReference>
<dbReference type="InterPro" id="IPR013693">
    <property type="entry name" value="SpoIID/LytB_N"/>
</dbReference>
<dbReference type="PANTHER" id="PTHR30032">
    <property type="entry name" value="N-ACETYLMURAMOYL-L-ALANINE AMIDASE-RELATED"/>
    <property type="match status" value="1"/>
</dbReference>
<sequence>MDLKRLLAVLVVFTLFIPLTTANAAVNTQNISIKLSNYIGKKPELTFSFVGKHSIKGNADIRLEESEKYIVKVEKGNLHLYDPKGKKLKELGTSFIVEADKYAEDSVQTIYGNSTKKYLGDIQFEVEDGKYVRPINLDIPFEDYLKGVVPLEMPASWNLEAVKAQSVAARTYSAGSIGKKVADTQGFQVYGGYDWHPNSTKAVDETSGKVLKYNGRLIDAVYSSSNGGYTESNSNLWGGTQLAYLPAKKDSYDPQHPWTINLAVDQIDTRKLDLKSPNNWWNSTTEVDSAVTNNLKNVLYALNDYKNTEIKIVRIPKIEFTNKNSSGRSQNASITMEFFVKDKSTNTYRMDGSTLKSFKVTHSTTANSMRNLLGTMNMKSLLVSNNETLEHTRLAGLNRFEVAVNVSKEGWSSADTVVLANWEAFGDALAATPLAYQKNAPILLTKPANLQAATKAEIQRLKPTNVIIVGGTISVSAKIEKELTSLGVKSISRIDGKSRYEVAYNISKELNPASKAVVAKGAIFADSLSIASYAARNGYPILLTGPEKLNAAAVKAIKEKAINETIVVGGEISVSKSVYNQLPSPIRIGGNNRYQVSANIIKDLNLNPSKVFIATGNSFGDALTGSVLAAKQNANMVLTPAHQLPGSVKNVLDQKLVNDFLILGGPLSVSEDISMNLPNLSIKLSGKGFGHGVGMSQYGAQEMAKKGMNYSQILSHYYPNAKLENN</sequence>
<dbReference type="Pfam" id="PF04122">
    <property type="entry name" value="CW_binding_2"/>
    <property type="match status" value="3"/>
</dbReference>
<dbReference type="GO" id="GO:0030435">
    <property type="term" value="P:sporulation resulting in formation of a cellular spore"/>
    <property type="evidence" value="ECO:0007669"/>
    <property type="project" value="InterPro"/>
</dbReference>
<evidence type="ECO:0000259" key="2">
    <source>
        <dbReference type="Pfam" id="PF08486"/>
    </source>
</evidence>
<feature type="chain" id="PRO_5038016674" evidence="1">
    <location>
        <begin position="25"/>
        <end position="726"/>
    </location>
</feature>
<protein>
    <submittedName>
        <fullName evidence="3">SpoIID/LytB domain-containing protein</fullName>
    </submittedName>
</protein>
<dbReference type="Pfam" id="PF08486">
    <property type="entry name" value="SpoIID"/>
    <property type="match status" value="1"/>
</dbReference>
<proteinExistence type="predicted"/>
<evidence type="ECO:0000313" key="4">
    <source>
        <dbReference type="Proteomes" id="UP000676456"/>
    </source>
</evidence>
<dbReference type="GO" id="GO:0030288">
    <property type="term" value="C:outer membrane-bounded periplasmic space"/>
    <property type="evidence" value="ECO:0007669"/>
    <property type="project" value="TreeGrafter"/>
</dbReference>
<feature type="signal peptide" evidence="1">
    <location>
        <begin position="1"/>
        <end position="24"/>
    </location>
</feature>
<name>A0A942URD2_9BACI</name>
<keyword evidence="4" id="KW-1185">Reference proteome</keyword>
<reference evidence="3 4" key="1">
    <citation type="submission" date="2021-05" db="EMBL/GenBank/DDBJ databases">
        <title>Novel Bacillus species.</title>
        <authorList>
            <person name="Liu G."/>
        </authorList>
    </citation>
    <scope>NUCLEOTIDE SEQUENCE [LARGE SCALE GENOMIC DNA]</scope>
    <source>
        <strain evidence="3 4">FJAT-49682</strain>
    </source>
</reference>
<dbReference type="RefSeq" id="WP_213098400.1">
    <property type="nucleotide sequence ID" value="NZ_JAGYPH010000002.1"/>
</dbReference>
<keyword evidence="1" id="KW-0732">Signal</keyword>
<feature type="domain" description="Sporulation stage II protein D amidase enhancer LytB N-terminal" evidence="2">
    <location>
        <begin position="138"/>
        <end position="213"/>
    </location>
</feature>
<organism evidence="3 4">
    <name type="scientific">Lederbergia citrea</name>
    <dbReference type="NCBI Taxonomy" id="2833581"/>
    <lineage>
        <taxon>Bacteria</taxon>
        <taxon>Bacillati</taxon>
        <taxon>Bacillota</taxon>
        <taxon>Bacilli</taxon>
        <taxon>Bacillales</taxon>
        <taxon>Bacillaceae</taxon>
        <taxon>Lederbergia</taxon>
    </lineage>
</organism>
<dbReference type="AlphaFoldDB" id="A0A942URD2"/>
<dbReference type="InterPro" id="IPR013486">
    <property type="entry name" value="SpoIID/LytB"/>
</dbReference>
<dbReference type="NCBIfam" id="TIGR02669">
    <property type="entry name" value="SpoIID_LytB"/>
    <property type="match status" value="1"/>
</dbReference>
<dbReference type="InterPro" id="IPR051922">
    <property type="entry name" value="Bact_Sporulation_Assoc"/>
</dbReference>
<evidence type="ECO:0000256" key="1">
    <source>
        <dbReference type="SAM" id="SignalP"/>
    </source>
</evidence>
<gene>
    <name evidence="3" type="ORF">KHA91_11600</name>
</gene>
<dbReference type="PANTHER" id="PTHR30032:SF8">
    <property type="entry name" value="GERMINATION-SPECIFIC N-ACETYLMURAMOYL-L-ALANINE AMIDASE"/>
    <property type="match status" value="1"/>
</dbReference>
<evidence type="ECO:0000313" key="3">
    <source>
        <dbReference type="EMBL" id="MBS4223388.1"/>
    </source>
</evidence>
<accession>A0A942URD2</accession>
<dbReference type="InterPro" id="IPR007253">
    <property type="entry name" value="Cell_wall-bd_2"/>
</dbReference>
<dbReference type="Proteomes" id="UP000676456">
    <property type="component" value="Unassembled WGS sequence"/>
</dbReference>
<dbReference type="EMBL" id="JAGYPN010000002">
    <property type="protein sequence ID" value="MBS4223388.1"/>
    <property type="molecule type" value="Genomic_DNA"/>
</dbReference>